<proteinExistence type="predicted"/>
<feature type="non-terminal residue" evidence="1">
    <location>
        <position position="1"/>
    </location>
</feature>
<comment type="caution">
    <text evidence="1">The sequence shown here is derived from an EMBL/GenBank/DDBJ whole genome shotgun (WGS) entry which is preliminary data.</text>
</comment>
<reference evidence="1 2" key="1">
    <citation type="journal article" date="2012" name="Genome Biol.">
        <title>Genome and low-iron response of an oceanic diatom adapted to chronic iron limitation.</title>
        <authorList>
            <person name="Lommer M."/>
            <person name="Specht M."/>
            <person name="Roy A.S."/>
            <person name="Kraemer L."/>
            <person name="Andreson R."/>
            <person name="Gutowska M.A."/>
            <person name="Wolf J."/>
            <person name="Bergner S.V."/>
            <person name="Schilhabel M.B."/>
            <person name="Klostermeier U.C."/>
            <person name="Beiko R.G."/>
            <person name="Rosenstiel P."/>
            <person name="Hippler M."/>
            <person name="Laroche J."/>
        </authorList>
    </citation>
    <scope>NUCLEOTIDE SEQUENCE [LARGE SCALE GENOMIC DNA]</scope>
    <source>
        <strain evidence="1 2">CCMP1005</strain>
    </source>
</reference>
<dbReference type="Proteomes" id="UP000266841">
    <property type="component" value="Unassembled WGS sequence"/>
</dbReference>
<gene>
    <name evidence="1" type="ORF">THAOC_37206</name>
</gene>
<protein>
    <submittedName>
        <fullName evidence="1">Uncharacterized protein</fullName>
    </submittedName>
</protein>
<organism evidence="1 2">
    <name type="scientific">Thalassiosira oceanica</name>
    <name type="common">Marine diatom</name>
    <dbReference type="NCBI Taxonomy" id="159749"/>
    <lineage>
        <taxon>Eukaryota</taxon>
        <taxon>Sar</taxon>
        <taxon>Stramenopiles</taxon>
        <taxon>Ochrophyta</taxon>
        <taxon>Bacillariophyta</taxon>
        <taxon>Coscinodiscophyceae</taxon>
        <taxon>Thalassiosirophycidae</taxon>
        <taxon>Thalassiosirales</taxon>
        <taxon>Thalassiosiraceae</taxon>
        <taxon>Thalassiosira</taxon>
    </lineage>
</organism>
<sequence length="138" mass="15413">CAAALGDSAAEIRRSYCKGEDEALDKLNSSVKFYLMDIGLSEFLYRNQRGILRLEQWSDGLLRCSNSFRFHVPDRSPVLWFQGVAAGFLSYYDLLSMRSIISKKKVRMSLEDLRRAGARSTGDLRAAAFAASHGPSPN</sequence>
<dbReference type="EMBL" id="AGNL01049945">
    <property type="protein sequence ID" value="EJK44269.1"/>
    <property type="molecule type" value="Genomic_DNA"/>
</dbReference>
<accession>K0R0I8</accession>
<dbReference type="AlphaFoldDB" id="K0R0I8"/>
<evidence type="ECO:0000313" key="2">
    <source>
        <dbReference type="Proteomes" id="UP000266841"/>
    </source>
</evidence>
<keyword evidence="2" id="KW-1185">Reference proteome</keyword>
<evidence type="ECO:0000313" key="1">
    <source>
        <dbReference type="EMBL" id="EJK44269.1"/>
    </source>
</evidence>
<name>K0R0I8_THAOC</name>